<dbReference type="RefSeq" id="WP_180549177.1">
    <property type="nucleotide sequence ID" value="NZ_DAIPTI010000016.1"/>
</dbReference>
<dbReference type="CDD" id="cd00754">
    <property type="entry name" value="Ubl_MoaD"/>
    <property type="match status" value="1"/>
</dbReference>
<dbReference type="Pfam" id="PF02597">
    <property type="entry name" value="ThiS"/>
    <property type="match status" value="1"/>
</dbReference>
<dbReference type="GO" id="GO:0000166">
    <property type="term" value="F:nucleotide binding"/>
    <property type="evidence" value="ECO:0007669"/>
    <property type="project" value="UniProtKB-KW"/>
</dbReference>
<evidence type="ECO:0000313" key="5">
    <source>
        <dbReference type="Proteomes" id="UP000589716"/>
    </source>
</evidence>
<evidence type="ECO:0000256" key="2">
    <source>
        <dbReference type="ARBA" id="ARBA00024200"/>
    </source>
</evidence>
<evidence type="ECO:0000256" key="3">
    <source>
        <dbReference type="ARBA" id="ARBA00024247"/>
    </source>
</evidence>
<dbReference type="EMBL" id="JACCKX010000001">
    <property type="protein sequence ID" value="NZA00611.1"/>
    <property type="molecule type" value="Genomic_DNA"/>
</dbReference>
<accession>A0A853ISP1</accession>
<keyword evidence="1" id="KW-0547">Nucleotide-binding</keyword>
<dbReference type="PANTHER" id="PTHR33359">
    <property type="entry name" value="MOLYBDOPTERIN SYNTHASE SULFUR CARRIER SUBUNIT"/>
    <property type="match status" value="1"/>
</dbReference>
<reference evidence="4 5" key="1">
    <citation type="submission" date="2020-07" db="EMBL/GenBank/DDBJ databases">
        <authorList>
            <person name="Maaloum M."/>
        </authorList>
    </citation>
    <scope>NUCLEOTIDE SEQUENCE [LARGE SCALE GENOMIC DNA]</scope>
    <source>
        <strain evidence="4 5">GCS-AN-3</strain>
    </source>
</reference>
<keyword evidence="5" id="KW-1185">Reference proteome</keyword>
<dbReference type="InterPro" id="IPR012675">
    <property type="entry name" value="Beta-grasp_dom_sf"/>
</dbReference>
<dbReference type="InterPro" id="IPR044672">
    <property type="entry name" value="MOCS2A"/>
</dbReference>
<evidence type="ECO:0000313" key="4">
    <source>
        <dbReference type="EMBL" id="NZA00611.1"/>
    </source>
</evidence>
<dbReference type="GO" id="GO:0006777">
    <property type="term" value="P:Mo-molybdopterin cofactor biosynthetic process"/>
    <property type="evidence" value="ECO:0007669"/>
    <property type="project" value="InterPro"/>
</dbReference>
<dbReference type="AlphaFoldDB" id="A0A853ISP1"/>
<gene>
    <name evidence="4" type="ORF">H0I39_00325</name>
</gene>
<evidence type="ECO:0000256" key="1">
    <source>
        <dbReference type="ARBA" id="ARBA00022741"/>
    </source>
</evidence>
<protein>
    <recommendedName>
        <fullName evidence="3">Molybdopterin synthase sulfur carrier subunit</fullName>
    </recommendedName>
</protein>
<organism evidence="4 5">
    <name type="scientific">Ottowia beijingensis</name>
    <dbReference type="NCBI Taxonomy" id="1207057"/>
    <lineage>
        <taxon>Bacteria</taxon>
        <taxon>Pseudomonadati</taxon>
        <taxon>Pseudomonadota</taxon>
        <taxon>Betaproteobacteria</taxon>
        <taxon>Burkholderiales</taxon>
        <taxon>Comamonadaceae</taxon>
        <taxon>Ottowia</taxon>
    </lineage>
</organism>
<comment type="caution">
    <text evidence="4">The sequence shown here is derived from an EMBL/GenBank/DDBJ whole genome shotgun (WGS) entry which is preliminary data.</text>
</comment>
<dbReference type="SUPFAM" id="SSF54285">
    <property type="entry name" value="MoaD/ThiS"/>
    <property type="match status" value="1"/>
</dbReference>
<name>A0A853ISP1_9BURK</name>
<dbReference type="GO" id="GO:1990133">
    <property type="term" value="C:molybdopterin adenylyltransferase complex"/>
    <property type="evidence" value="ECO:0007669"/>
    <property type="project" value="TreeGrafter"/>
</dbReference>
<dbReference type="PANTHER" id="PTHR33359:SF1">
    <property type="entry name" value="MOLYBDOPTERIN SYNTHASE SULFUR CARRIER SUBUNIT"/>
    <property type="match status" value="1"/>
</dbReference>
<dbReference type="Proteomes" id="UP000589716">
    <property type="component" value="Unassembled WGS sequence"/>
</dbReference>
<sequence length="84" mass="8848">MKQVTVRYFASIREALNVGSERVATDAPTLAALRDELIARGGAHGEALARDKLVRLALDQAMADESAALHDGAEVAFFPPVTGG</sequence>
<proteinExistence type="inferred from homology"/>
<dbReference type="Gene3D" id="3.10.20.30">
    <property type="match status" value="1"/>
</dbReference>
<dbReference type="InterPro" id="IPR003749">
    <property type="entry name" value="ThiS/MoaD-like"/>
</dbReference>
<comment type="similarity">
    <text evidence="2">Belongs to the MoaD family.</text>
</comment>
<dbReference type="InterPro" id="IPR016155">
    <property type="entry name" value="Mopterin_synth/thiamin_S_b"/>
</dbReference>